<keyword evidence="5" id="KW-1185">Reference proteome</keyword>
<evidence type="ECO:0000313" key="5">
    <source>
        <dbReference type="Proteomes" id="UP000052022"/>
    </source>
</evidence>
<feature type="binding site" evidence="2">
    <location>
        <begin position="86"/>
        <end position="87"/>
    </location>
    <ligand>
        <name>substrate</name>
    </ligand>
</feature>
<evidence type="ECO:0000259" key="3">
    <source>
        <dbReference type="Pfam" id="PF00710"/>
    </source>
</evidence>
<evidence type="ECO:0000313" key="4">
    <source>
        <dbReference type="EMBL" id="CUH76521.1"/>
    </source>
</evidence>
<organism evidence="4 5">
    <name type="scientific">Tritonibacter multivorans</name>
    <dbReference type="NCBI Taxonomy" id="928856"/>
    <lineage>
        <taxon>Bacteria</taxon>
        <taxon>Pseudomonadati</taxon>
        <taxon>Pseudomonadota</taxon>
        <taxon>Alphaproteobacteria</taxon>
        <taxon>Rhodobacterales</taxon>
        <taxon>Paracoccaceae</taxon>
        <taxon>Tritonibacter</taxon>
    </lineage>
</organism>
<dbReference type="EC" id="3.5.1.1" evidence="4"/>
<dbReference type="PIRSF" id="PIRSF500176">
    <property type="entry name" value="L_ASNase"/>
    <property type="match status" value="1"/>
</dbReference>
<dbReference type="STRING" id="928856.SAMN04488049_11411"/>
<dbReference type="InterPro" id="IPR037152">
    <property type="entry name" value="L-asparaginase_N_sf"/>
</dbReference>
<dbReference type="InterPro" id="IPR027474">
    <property type="entry name" value="L-asparaginase_N"/>
</dbReference>
<accession>A0A0N7LZ30</accession>
<keyword evidence="4" id="KW-0378">Hydrolase</keyword>
<gene>
    <name evidence="4" type="primary">ansA</name>
    <name evidence="4" type="ORF">TRM7557_00942</name>
</gene>
<dbReference type="InterPro" id="IPR006034">
    <property type="entry name" value="Asparaginase/glutaminase-like"/>
</dbReference>
<dbReference type="Pfam" id="PF00710">
    <property type="entry name" value="Asparaginase"/>
    <property type="match status" value="1"/>
</dbReference>
<dbReference type="GO" id="GO:0004067">
    <property type="term" value="F:asparaginase activity"/>
    <property type="evidence" value="ECO:0007669"/>
    <property type="project" value="UniProtKB-UniRule"/>
</dbReference>
<dbReference type="RefSeq" id="WP_058289064.1">
    <property type="nucleotide sequence ID" value="NZ_CYSD01000014.1"/>
</dbReference>
<dbReference type="Gene3D" id="3.40.50.1170">
    <property type="entry name" value="L-asparaginase, N-terminal domain"/>
    <property type="match status" value="1"/>
</dbReference>
<feature type="domain" description="L-asparaginase N-terminal" evidence="3">
    <location>
        <begin position="3"/>
        <end position="157"/>
    </location>
</feature>
<feature type="binding site" evidence="2">
    <location>
        <position position="55"/>
    </location>
    <ligand>
        <name>substrate</name>
    </ligand>
</feature>
<dbReference type="OrthoDB" id="9788068at2"/>
<reference evidence="4 5" key="1">
    <citation type="submission" date="2015-09" db="EMBL/GenBank/DDBJ databases">
        <authorList>
            <consortium name="Swine Surveillance"/>
        </authorList>
    </citation>
    <scope>NUCLEOTIDE SEQUENCE [LARGE SCALE GENOMIC DNA]</scope>
    <source>
        <strain evidence="4 5">CECT 7557</strain>
    </source>
</reference>
<dbReference type="PIRSF" id="PIRSF001220">
    <property type="entry name" value="L-ASNase_gatD"/>
    <property type="match status" value="1"/>
</dbReference>
<evidence type="ECO:0000256" key="2">
    <source>
        <dbReference type="PIRSR" id="PIRSR001220-2"/>
    </source>
</evidence>
<dbReference type="EMBL" id="CYSD01000014">
    <property type="protein sequence ID" value="CUH76521.1"/>
    <property type="molecule type" value="Genomic_DNA"/>
</dbReference>
<sequence length="169" mass="17907">MQKISIILTGGTLAKTYEASTGNMVNADNDAARLFGDLCLDGMDVRFVDLLQKDSLDFTEEDFALILRTVAEAHRAGEKVLLICGTDRLPDLAQKLCEDGAGGRGVTVLTGAMVPLSVKGTDAPQNLTQALTVLRLSDAGVRTAFHNQVFEGGAVEKDRVALTMVVPAG</sequence>
<protein>
    <submittedName>
        <fullName evidence="4">L-asparaginase 1</fullName>
        <ecNumber evidence="4">3.5.1.1</ecNumber>
    </submittedName>
</protein>
<proteinExistence type="predicted"/>
<dbReference type="PROSITE" id="PS51732">
    <property type="entry name" value="ASN_GLN_ASE_3"/>
    <property type="match status" value="1"/>
</dbReference>
<feature type="active site" description="O-isoaspartyl threonine intermediate" evidence="1">
    <location>
        <position position="12"/>
    </location>
</feature>
<dbReference type="InterPro" id="IPR036152">
    <property type="entry name" value="Asp/glu_Ase-like_sf"/>
</dbReference>
<evidence type="ECO:0000256" key="1">
    <source>
        <dbReference type="PIRSR" id="PIRSR001220-1"/>
    </source>
</evidence>
<name>A0A0N7LZ30_9RHOB</name>
<dbReference type="SUPFAM" id="SSF53774">
    <property type="entry name" value="Glutaminase/Asparaginase"/>
    <property type="match status" value="1"/>
</dbReference>
<dbReference type="AlphaFoldDB" id="A0A0N7LZ30"/>
<dbReference type="Proteomes" id="UP000052022">
    <property type="component" value="Unassembled WGS sequence"/>
</dbReference>